<dbReference type="OrthoDB" id="95129at2"/>
<sequence length="501" mass="57170">MNIYEFTSSFRNHPVLFVGTGVSLRYLEDSYTWDSLLRKIASEISDDEEYYLDIKAQSESSGRFHFEKIATQLEDDFNEAIKKDRHGKLKSVNDTFYEHMHAGEKLSRLKIYISQLLNKPTLKDGMTEELAALKKASKNIGSIITTNYDTLLEDLFEFSPLIGNDILLSNPYGSVYKIHGCVTDPSKIIITAEDYEAFSLRYELVRAQLLSLFIHNPIIFIGYSISDENIKSILKTIFTYVDPNSNEAKKVRHNFLLVEWEKGSESKEITEHDIDLEGLATIRINKIKTGNFTPIYEALSSLALPVTAMDVRKVQNIVHEIYAGGDIKVTITEDLENLKNGDKILAIGSSKTIQYQYFTVSEMMANYFKIIEESNDRLLELLNKQKIQPSQFFPIFGFSTICDKITATPELKEQQTAKIQAIIDSIPERIKTDHASIEAIIADHSIANSYKGSSIIWAIINNNVPLTELEAYLKVHNNKPSTDYKKLLCVYDWIKYEKEKA</sequence>
<dbReference type="InterPro" id="IPR011202">
    <property type="entry name" value="UCP014677"/>
</dbReference>
<dbReference type="Pfam" id="PF13289">
    <property type="entry name" value="SIR2_2"/>
    <property type="match status" value="1"/>
</dbReference>
<evidence type="ECO:0000313" key="1">
    <source>
        <dbReference type="EMBL" id="ANF23649.1"/>
    </source>
</evidence>
<evidence type="ECO:0000313" key="2">
    <source>
        <dbReference type="Proteomes" id="UP000077787"/>
    </source>
</evidence>
<gene>
    <name evidence="1" type="ORF">PS273GM_00080</name>
</gene>
<dbReference type="RefSeq" id="WP_045425569.1">
    <property type="nucleotide sequence ID" value="NZ_CP015641.1"/>
</dbReference>
<dbReference type="Proteomes" id="UP000077787">
    <property type="component" value="Chromosome"/>
</dbReference>
<name>A0A172WJX2_STUST</name>
<dbReference type="EMBL" id="CP015641">
    <property type="protein sequence ID" value="ANF23649.1"/>
    <property type="molecule type" value="Genomic_DNA"/>
</dbReference>
<protein>
    <submittedName>
        <fullName evidence="1">Uncharacterized protein</fullName>
    </submittedName>
</protein>
<dbReference type="PIRSF" id="PIRSF014677">
    <property type="entry name" value="UCP014677"/>
    <property type="match status" value="1"/>
</dbReference>
<accession>A0A172WJX2</accession>
<reference evidence="1 2" key="1">
    <citation type="submission" date="2016-05" db="EMBL/GenBank/DDBJ databases">
        <title>Genome sequence of Pseudomonas stutzeri 273 and identification of the exopolysaccharide biosynthesis locus.</title>
        <authorList>
            <person name="Wu S."/>
            <person name="Sun C."/>
        </authorList>
    </citation>
    <scope>NUCLEOTIDE SEQUENCE [LARGE SCALE GENOMIC DNA]</scope>
    <source>
        <strain evidence="1 2">273</strain>
    </source>
</reference>
<proteinExistence type="predicted"/>
<organism evidence="1 2">
    <name type="scientific">Stutzerimonas stutzeri</name>
    <name type="common">Pseudomonas stutzeri</name>
    <dbReference type="NCBI Taxonomy" id="316"/>
    <lineage>
        <taxon>Bacteria</taxon>
        <taxon>Pseudomonadati</taxon>
        <taxon>Pseudomonadota</taxon>
        <taxon>Gammaproteobacteria</taxon>
        <taxon>Pseudomonadales</taxon>
        <taxon>Pseudomonadaceae</taxon>
        <taxon>Stutzerimonas</taxon>
    </lineage>
</organism>
<dbReference type="AlphaFoldDB" id="A0A172WJX2"/>